<name>A0A183IVM5_9BILA</name>
<reference evidence="3" key="1">
    <citation type="submission" date="2016-06" db="UniProtKB">
        <authorList>
            <consortium name="WormBaseParasite"/>
        </authorList>
    </citation>
    <scope>IDENTIFICATION</scope>
</reference>
<accession>A0A183IVM5</accession>
<organism evidence="3">
    <name type="scientific">Soboliphyme baturini</name>
    <dbReference type="NCBI Taxonomy" id="241478"/>
    <lineage>
        <taxon>Eukaryota</taxon>
        <taxon>Metazoa</taxon>
        <taxon>Ecdysozoa</taxon>
        <taxon>Nematoda</taxon>
        <taxon>Enoplea</taxon>
        <taxon>Dorylaimia</taxon>
        <taxon>Dioctophymatida</taxon>
        <taxon>Dioctophymatoidea</taxon>
        <taxon>Soboliphymatidae</taxon>
        <taxon>Soboliphyme</taxon>
    </lineage>
</organism>
<sequence length="75" mass="8571">MEWIHCKKNRLSLNPWLNAGWSVRGTSPGDSGGGSQQISDAELNHIREVLMRAEEIQLVEQIRIRYVSISTSTYR</sequence>
<dbReference type="WBParaSite" id="SBAD_0000796301-mRNA-1">
    <property type="protein sequence ID" value="SBAD_0000796301-mRNA-1"/>
    <property type="gene ID" value="SBAD_0000796301"/>
</dbReference>
<gene>
    <name evidence="1" type="ORF">SBAD_LOCUS7672</name>
</gene>
<reference evidence="1 2" key="2">
    <citation type="submission" date="2018-11" db="EMBL/GenBank/DDBJ databases">
        <authorList>
            <consortium name="Pathogen Informatics"/>
        </authorList>
    </citation>
    <scope>NUCLEOTIDE SEQUENCE [LARGE SCALE GENOMIC DNA]</scope>
</reference>
<proteinExistence type="predicted"/>
<evidence type="ECO:0000313" key="2">
    <source>
        <dbReference type="Proteomes" id="UP000270296"/>
    </source>
</evidence>
<dbReference type="Proteomes" id="UP000270296">
    <property type="component" value="Unassembled WGS sequence"/>
</dbReference>
<evidence type="ECO:0000313" key="3">
    <source>
        <dbReference type="WBParaSite" id="SBAD_0000796301-mRNA-1"/>
    </source>
</evidence>
<evidence type="ECO:0000313" key="1">
    <source>
        <dbReference type="EMBL" id="VDP13890.1"/>
    </source>
</evidence>
<protein>
    <submittedName>
        <fullName evidence="3">Transposase</fullName>
    </submittedName>
</protein>
<keyword evidence="2" id="KW-1185">Reference proteome</keyword>
<dbReference type="AlphaFoldDB" id="A0A183IVM5"/>
<dbReference type="EMBL" id="UZAM01010837">
    <property type="protein sequence ID" value="VDP13890.1"/>
    <property type="molecule type" value="Genomic_DNA"/>
</dbReference>